<gene>
    <name evidence="8" type="ORF">MNBD_GAMMA21-2128</name>
</gene>
<dbReference type="InterPro" id="IPR003959">
    <property type="entry name" value="ATPase_AAA_core"/>
</dbReference>
<dbReference type="InterPro" id="IPR017729">
    <property type="entry name" value="ATPase_T6SS_ClpV1"/>
</dbReference>
<sequence>MNNKHVKTLLEKLNDYCARALENSAAFASTRTHYEVTLDHFVIKLMEEGGSDFDRAMEHFGIDQDKLWQDILEHMSRFNSNNQGKPGFSPVLFQWLEKAYIASSLHYGMEQIRSVALLDALIEMSPILPGSAYQVLDNISLDVLRKNYEAIIDGSVEAESYVPLDLTIPRTAQEIPTAAKAGSKGAKASATDAPAADSALARFTEDVTAKAASGKIDPVLGRDDEIRLMIDILSRRRKNNPILVGEPGVGKTALVEGLALRIAEDTVPDSLKKIRLHTLDLGLLQAGAGVKGEFEKRLKAVIDEVKNSTTPIIMFIDEAHTLIGAGGQAGMSDAANLLKPALARGELRTIAATTWSEYKQYFERDAALERRFQLVKVEEPSIDKAILMLNGLKDQYQEHHNILITDEAIDAAVKLSSRYINGRFLPDKAIDLLDTAAARIRMGQATKPASIESADSHIVYIEKRLKQLEEEDKDGLFVDQRLVEKLKEDMQETISKRDEEIARWEQEVKLVGTIHEKREELKGHYAADKPDQKAIDKSLSASKKARVTLVDIQGQEPLVQAEVNGAAISKIISDWTGIPVGNMQKNDANALIAFEDRIGCRVVGQEMAVASIGRAIRSARAGLSNPDSPLGVFLLTGPSGVGKTETARAIAEELYGGERFLITINMSEYQEAHTVSQLKGSPPGYVGYGEGGVLTEAVRQRPYSVVLLDEVEKSHPDVMNLFYQVFDRGFMRDGEGREIDFKNTIILMTSNLASAEITEMTQPPEETEEQGPVVQGIEVGDSAASVAMHTEKSTDVEQAADDAEAQEEWQMPSIGSIRESITPILMRHFQPALLGRMQVVPFISLEQDALKNIVALKLDSVAQRLNNTHDMEFRCQPEVLDYLALRCNQTETGARYINSIIEQQLLPEVARSILAYMMEDDMPDILTLELDDNGEMSLVFADKQPAAEAEEAIA</sequence>
<dbReference type="SUPFAM" id="SSF52540">
    <property type="entry name" value="P-loop containing nucleoside triphosphate hydrolases"/>
    <property type="match status" value="2"/>
</dbReference>
<feature type="domain" description="Clp ATPase C-terminal" evidence="7">
    <location>
        <begin position="845"/>
        <end position="938"/>
    </location>
</feature>
<keyword evidence="1" id="KW-0677">Repeat</keyword>
<evidence type="ECO:0000256" key="3">
    <source>
        <dbReference type="ARBA" id="ARBA00022840"/>
    </source>
</evidence>
<dbReference type="Pfam" id="PF10431">
    <property type="entry name" value="ClpB_D2-small"/>
    <property type="match status" value="1"/>
</dbReference>
<dbReference type="GO" id="GO:0005737">
    <property type="term" value="C:cytoplasm"/>
    <property type="evidence" value="ECO:0007669"/>
    <property type="project" value="TreeGrafter"/>
</dbReference>
<organism evidence="8">
    <name type="scientific">hydrothermal vent metagenome</name>
    <dbReference type="NCBI Taxonomy" id="652676"/>
    <lineage>
        <taxon>unclassified sequences</taxon>
        <taxon>metagenomes</taxon>
        <taxon>ecological metagenomes</taxon>
    </lineage>
</organism>
<dbReference type="SMART" id="SM00382">
    <property type="entry name" value="AAA"/>
    <property type="match status" value="2"/>
</dbReference>
<dbReference type="Gene3D" id="1.10.8.60">
    <property type="match status" value="1"/>
</dbReference>
<dbReference type="Pfam" id="PF00004">
    <property type="entry name" value="AAA"/>
    <property type="match status" value="1"/>
</dbReference>
<feature type="coiled-coil region" evidence="5">
    <location>
        <begin position="451"/>
        <end position="507"/>
    </location>
</feature>
<name>A0A3B1A4E1_9ZZZZ</name>
<feature type="domain" description="AAA+ ATPase" evidence="6">
    <location>
        <begin position="629"/>
        <end position="772"/>
    </location>
</feature>
<dbReference type="PANTHER" id="PTHR11638:SF181">
    <property type="entry name" value="ATPASE SUBUNIT OF ATP-DEPENDENT PROTEASE"/>
    <property type="match status" value="1"/>
</dbReference>
<feature type="domain" description="AAA+ ATPase" evidence="6">
    <location>
        <begin position="237"/>
        <end position="383"/>
    </location>
</feature>
<protein>
    <submittedName>
        <fullName evidence="8">ClpB-like protein</fullName>
    </submittedName>
</protein>
<dbReference type="NCBIfam" id="TIGR03345">
    <property type="entry name" value="VI_ClpV1"/>
    <property type="match status" value="1"/>
</dbReference>
<dbReference type="InterPro" id="IPR019489">
    <property type="entry name" value="Clp_ATPase_C"/>
</dbReference>
<dbReference type="AlphaFoldDB" id="A0A3B1A4E1"/>
<dbReference type="PRINTS" id="PR00300">
    <property type="entry name" value="CLPPROTEASEA"/>
</dbReference>
<keyword evidence="5" id="KW-0175">Coiled coil</keyword>
<dbReference type="PROSITE" id="PS00870">
    <property type="entry name" value="CLPAB_1"/>
    <property type="match status" value="1"/>
</dbReference>
<proteinExistence type="predicted"/>
<dbReference type="PANTHER" id="PTHR11638">
    <property type="entry name" value="ATP-DEPENDENT CLP PROTEASE"/>
    <property type="match status" value="1"/>
</dbReference>
<dbReference type="CDD" id="cd19499">
    <property type="entry name" value="RecA-like_ClpB_Hsp104-like"/>
    <property type="match status" value="1"/>
</dbReference>
<dbReference type="FunFam" id="3.40.50.300:FF:000010">
    <property type="entry name" value="Chaperone clpB 1, putative"/>
    <property type="match status" value="1"/>
</dbReference>
<keyword evidence="4" id="KW-0143">Chaperone</keyword>
<dbReference type="InterPro" id="IPR050130">
    <property type="entry name" value="ClpA_ClpB"/>
</dbReference>
<dbReference type="InterPro" id="IPR003593">
    <property type="entry name" value="AAA+_ATPase"/>
</dbReference>
<dbReference type="EMBL" id="UOFR01000028">
    <property type="protein sequence ID" value="VAW94457.1"/>
    <property type="molecule type" value="Genomic_DNA"/>
</dbReference>
<dbReference type="InterPro" id="IPR001270">
    <property type="entry name" value="ClpA/B"/>
</dbReference>
<evidence type="ECO:0000256" key="1">
    <source>
        <dbReference type="ARBA" id="ARBA00022737"/>
    </source>
</evidence>
<keyword evidence="3" id="KW-0067">ATP-binding</keyword>
<evidence type="ECO:0000256" key="5">
    <source>
        <dbReference type="SAM" id="Coils"/>
    </source>
</evidence>
<dbReference type="GO" id="GO:0016887">
    <property type="term" value="F:ATP hydrolysis activity"/>
    <property type="evidence" value="ECO:0007669"/>
    <property type="project" value="InterPro"/>
</dbReference>
<evidence type="ECO:0000259" key="7">
    <source>
        <dbReference type="SMART" id="SM01086"/>
    </source>
</evidence>
<evidence type="ECO:0000256" key="4">
    <source>
        <dbReference type="ARBA" id="ARBA00023186"/>
    </source>
</evidence>
<dbReference type="InterPro" id="IPR004176">
    <property type="entry name" value="Clp_R_N"/>
</dbReference>
<dbReference type="Pfam" id="PF17871">
    <property type="entry name" value="AAA_lid_9"/>
    <property type="match status" value="1"/>
</dbReference>
<dbReference type="Pfam" id="PF07724">
    <property type="entry name" value="AAA_2"/>
    <property type="match status" value="1"/>
</dbReference>
<dbReference type="Pfam" id="PF02861">
    <property type="entry name" value="Clp_N"/>
    <property type="match status" value="1"/>
</dbReference>
<dbReference type="InterPro" id="IPR041546">
    <property type="entry name" value="ClpA/ClpB_AAA_lid"/>
</dbReference>
<dbReference type="InterPro" id="IPR027417">
    <property type="entry name" value="P-loop_NTPase"/>
</dbReference>
<dbReference type="SMART" id="SM01086">
    <property type="entry name" value="ClpB_D2-small"/>
    <property type="match status" value="1"/>
</dbReference>
<dbReference type="CDD" id="cd00009">
    <property type="entry name" value="AAA"/>
    <property type="match status" value="1"/>
</dbReference>
<reference evidence="8" key="1">
    <citation type="submission" date="2018-06" db="EMBL/GenBank/DDBJ databases">
        <authorList>
            <person name="Zhirakovskaya E."/>
        </authorList>
    </citation>
    <scope>NUCLEOTIDE SEQUENCE</scope>
</reference>
<evidence type="ECO:0000256" key="2">
    <source>
        <dbReference type="ARBA" id="ARBA00022741"/>
    </source>
</evidence>
<dbReference type="SUPFAM" id="SSF81923">
    <property type="entry name" value="Double Clp-N motif"/>
    <property type="match status" value="1"/>
</dbReference>
<dbReference type="GO" id="GO:0034605">
    <property type="term" value="P:cellular response to heat"/>
    <property type="evidence" value="ECO:0007669"/>
    <property type="project" value="TreeGrafter"/>
</dbReference>
<accession>A0A3B1A4E1</accession>
<evidence type="ECO:0000259" key="6">
    <source>
        <dbReference type="SMART" id="SM00382"/>
    </source>
</evidence>
<dbReference type="InterPro" id="IPR018368">
    <property type="entry name" value="ClpA/B_CS1"/>
</dbReference>
<dbReference type="GO" id="GO:0005524">
    <property type="term" value="F:ATP binding"/>
    <property type="evidence" value="ECO:0007669"/>
    <property type="project" value="UniProtKB-KW"/>
</dbReference>
<dbReference type="InterPro" id="IPR036628">
    <property type="entry name" value="Clp_N_dom_sf"/>
</dbReference>
<dbReference type="Gene3D" id="3.40.50.300">
    <property type="entry name" value="P-loop containing nucleotide triphosphate hydrolases"/>
    <property type="match status" value="3"/>
</dbReference>
<keyword evidence="2" id="KW-0547">Nucleotide-binding</keyword>
<evidence type="ECO:0000313" key="8">
    <source>
        <dbReference type="EMBL" id="VAW94457.1"/>
    </source>
</evidence>
<dbReference type="Gene3D" id="1.10.1780.10">
    <property type="entry name" value="Clp, N-terminal domain"/>
    <property type="match status" value="1"/>
</dbReference>